<proteinExistence type="predicted"/>
<protein>
    <submittedName>
        <fullName evidence="1">Uncharacterized protein</fullName>
    </submittedName>
</protein>
<reference evidence="1 2" key="1">
    <citation type="submission" date="2018-03" db="EMBL/GenBank/DDBJ databases">
        <title>Actinopolyspora mortivallis from Sahara, screening for active biomolecules.</title>
        <authorList>
            <person name="Selama O."/>
            <person name="Wellington E.M.H."/>
            <person name="Hacene H."/>
        </authorList>
    </citation>
    <scope>NUCLEOTIDE SEQUENCE [LARGE SCALE GENOMIC DNA]</scope>
    <source>
        <strain evidence="1 2">M5A</strain>
    </source>
</reference>
<dbReference type="RefSeq" id="WP_106114683.1">
    <property type="nucleotide sequence ID" value="NZ_PVSR01000032.1"/>
</dbReference>
<keyword evidence="2" id="KW-1185">Reference proteome</keyword>
<accession>A0A2T0GTN5</accession>
<dbReference type="InParanoid" id="A0A2T0GTN5"/>
<sequence>MRQYPSGGRASGPNTLCFRCGGFRKVNAPRLYMIQATEDTRAGMTLGEWRTCPACRGSGRLDGLTPPA</sequence>
<evidence type="ECO:0000313" key="2">
    <source>
        <dbReference type="Proteomes" id="UP000239352"/>
    </source>
</evidence>
<name>A0A2T0GTN5_ACTMO</name>
<dbReference type="EMBL" id="PVSR01000032">
    <property type="protein sequence ID" value="PRW62461.1"/>
    <property type="molecule type" value="Genomic_DNA"/>
</dbReference>
<dbReference type="AlphaFoldDB" id="A0A2T0GTN5"/>
<gene>
    <name evidence="1" type="ORF">CEP50_15535</name>
</gene>
<organism evidence="1 2">
    <name type="scientific">Actinopolyspora mortivallis</name>
    <dbReference type="NCBI Taxonomy" id="33906"/>
    <lineage>
        <taxon>Bacteria</taxon>
        <taxon>Bacillati</taxon>
        <taxon>Actinomycetota</taxon>
        <taxon>Actinomycetes</taxon>
        <taxon>Actinopolysporales</taxon>
        <taxon>Actinopolysporaceae</taxon>
        <taxon>Actinopolyspora</taxon>
    </lineage>
</organism>
<dbReference type="Proteomes" id="UP000239352">
    <property type="component" value="Unassembled WGS sequence"/>
</dbReference>
<evidence type="ECO:0000313" key="1">
    <source>
        <dbReference type="EMBL" id="PRW62461.1"/>
    </source>
</evidence>
<comment type="caution">
    <text evidence="1">The sequence shown here is derived from an EMBL/GenBank/DDBJ whole genome shotgun (WGS) entry which is preliminary data.</text>
</comment>